<accession>V8C7F6</accession>
<dbReference type="Proteomes" id="UP000018683">
    <property type="component" value="Unassembled WGS sequence"/>
</dbReference>
<dbReference type="STRING" id="1073376.HMPREF1202_01298"/>
<dbReference type="EMBL" id="AZJE01000015">
    <property type="protein sequence ID" value="ETD22681.1"/>
    <property type="molecule type" value="Genomic_DNA"/>
</dbReference>
<organism evidence="2 3">
    <name type="scientific">[Ruminococcus] lactaris CC59_002D</name>
    <dbReference type="NCBI Taxonomy" id="1073376"/>
    <lineage>
        <taxon>Bacteria</taxon>
        <taxon>Bacillati</taxon>
        <taxon>Bacillota</taxon>
        <taxon>Clostridia</taxon>
        <taxon>Lachnospirales</taxon>
        <taxon>Lachnospiraceae</taxon>
        <taxon>Mediterraneibacter</taxon>
    </lineage>
</organism>
<dbReference type="AlphaFoldDB" id="V8C7F6"/>
<evidence type="ECO:0000313" key="3">
    <source>
        <dbReference type="Proteomes" id="UP000018683"/>
    </source>
</evidence>
<feature type="region of interest" description="Disordered" evidence="1">
    <location>
        <begin position="115"/>
        <end position="166"/>
    </location>
</feature>
<proteinExistence type="predicted"/>
<comment type="caution">
    <text evidence="2">The sequence shown here is derived from an EMBL/GenBank/DDBJ whole genome shotgun (WGS) entry which is preliminary data.</text>
</comment>
<evidence type="ECO:0000313" key="2">
    <source>
        <dbReference type="EMBL" id="ETD22681.1"/>
    </source>
</evidence>
<reference evidence="2 3" key="1">
    <citation type="submission" date="2013-10" db="EMBL/GenBank/DDBJ databases">
        <title>The Genome Sequence of Ruminococcus lactaris CC59_002D.</title>
        <authorList>
            <consortium name="The Broad Institute Genomics Platform"/>
            <person name="Earl A."/>
            <person name="Allen-Vercoe E."/>
            <person name="Daigneault M."/>
            <person name="Young S.K."/>
            <person name="Zeng Q."/>
            <person name="Gargeya S."/>
            <person name="Fitzgerald M."/>
            <person name="Abouelleil A."/>
            <person name="Alvarado L."/>
            <person name="Chapman S.B."/>
            <person name="Gainer-Dewar J."/>
            <person name="Goldberg J."/>
            <person name="Griggs A."/>
            <person name="Gujja S."/>
            <person name="Hansen M."/>
            <person name="Howarth C."/>
            <person name="Imamovic A."/>
            <person name="Ireland A."/>
            <person name="Larimer J."/>
            <person name="McCowan C."/>
            <person name="Murphy C."/>
            <person name="Pearson M."/>
            <person name="Poon T.W."/>
            <person name="Priest M."/>
            <person name="Roberts A."/>
            <person name="Saif S."/>
            <person name="Shea T."/>
            <person name="Sykes S."/>
            <person name="Wortman J."/>
            <person name="Nusbaum C."/>
            <person name="Birren B."/>
        </authorList>
    </citation>
    <scope>NUCLEOTIDE SEQUENCE [LARGE SCALE GENOMIC DNA]</scope>
    <source>
        <strain evidence="2 3">CC59_002D</strain>
    </source>
</reference>
<feature type="compositionally biased region" description="Acidic residues" evidence="1">
    <location>
        <begin position="156"/>
        <end position="166"/>
    </location>
</feature>
<feature type="compositionally biased region" description="Acidic residues" evidence="1">
    <location>
        <begin position="117"/>
        <end position="131"/>
    </location>
</feature>
<name>V8C7F6_9FIRM</name>
<dbReference type="HOGENOM" id="CLU_1606264_0_0_9"/>
<protein>
    <submittedName>
        <fullName evidence="2">Uncharacterized protein</fullName>
    </submittedName>
</protein>
<gene>
    <name evidence="2" type="ORF">HMPREF1202_01298</name>
</gene>
<feature type="non-terminal residue" evidence="2">
    <location>
        <position position="166"/>
    </location>
</feature>
<evidence type="ECO:0000256" key="1">
    <source>
        <dbReference type="SAM" id="MobiDB-lite"/>
    </source>
</evidence>
<sequence length="166" mass="18816">MEDLTFGEQVKIILGRKGMTIKELAETIEKETGKKMSRQNLTQRLGRDNFQEQDMRMIAQILGCQFHLSIMVAEGESEETQGETVVRYEQKPKAHKKHISDEGVPEQLELDLFFDKDPDEAEPTEPTEAEETTVAQEVASEPEESEEAVMVQEVASEPEESEEAVM</sequence>